<keyword evidence="2" id="KW-1185">Reference proteome</keyword>
<dbReference type="Proteomes" id="UP000828390">
    <property type="component" value="Unassembled WGS sequence"/>
</dbReference>
<comment type="caution">
    <text evidence="1">The sequence shown here is derived from an EMBL/GenBank/DDBJ whole genome shotgun (WGS) entry which is preliminary data.</text>
</comment>
<dbReference type="AlphaFoldDB" id="A0A9D4D3S0"/>
<protein>
    <submittedName>
        <fullName evidence="1">Uncharacterized protein</fullName>
    </submittedName>
</protein>
<proteinExistence type="predicted"/>
<gene>
    <name evidence="1" type="ORF">DPMN_043346</name>
</gene>
<accession>A0A9D4D3S0</accession>
<reference evidence="1" key="2">
    <citation type="submission" date="2020-11" db="EMBL/GenBank/DDBJ databases">
        <authorList>
            <person name="McCartney M.A."/>
            <person name="Auch B."/>
            <person name="Kono T."/>
            <person name="Mallez S."/>
            <person name="Becker A."/>
            <person name="Gohl D.M."/>
            <person name="Silverstein K.A.T."/>
            <person name="Koren S."/>
            <person name="Bechman K.B."/>
            <person name="Herman A."/>
            <person name="Abrahante J.E."/>
            <person name="Garbe J."/>
        </authorList>
    </citation>
    <scope>NUCLEOTIDE SEQUENCE</scope>
    <source>
        <strain evidence="1">Duluth1</strain>
        <tissue evidence="1">Whole animal</tissue>
    </source>
</reference>
<evidence type="ECO:0000313" key="1">
    <source>
        <dbReference type="EMBL" id="KAH3736773.1"/>
    </source>
</evidence>
<evidence type="ECO:0000313" key="2">
    <source>
        <dbReference type="Proteomes" id="UP000828390"/>
    </source>
</evidence>
<sequence length="59" mass="6861">MFIPISCDRRARGRFHCVTNLYASRRISMMLLSRAKNGARGKAATNMVTNPYWITRRNE</sequence>
<name>A0A9D4D3S0_DREPO</name>
<dbReference type="EMBL" id="JAIWYP010000011">
    <property type="protein sequence ID" value="KAH3736773.1"/>
    <property type="molecule type" value="Genomic_DNA"/>
</dbReference>
<organism evidence="1 2">
    <name type="scientific">Dreissena polymorpha</name>
    <name type="common">Zebra mussel</name>
    <name type="synonym">Mytilus polymorpha</name>
    <dbReference type="NCBI Taxonomy" id="45954"/>
    <lineage>
        <taxon>Eukaryota</taxon>
        <taxon>Metazoa</taxon>
        <taxon>Spiralia</taxon>
        <taxon>Lophotrochozoa</taxon>
        <taxon>Mollusca</taxon>
        <taxon>Bivalvia</taxon>
        <taxon>Autobranchia</taxon>
        <taxon>Heteroconchia</taxon>
        <taxon>Euheterodonta</taxon>
        <taxon>Imparidentia</taxon>
        <taxon>Neoheterodontei</taxon>
        <taxon>Myida</taxon>
        <taxon>Dreissenoidea</taxon>
        <taxon>Dreissenidae</taxon>
        <taxon>Dreissena</taxon>
    </lineage>
</organism>
<reference evidence="1" key="1">
    <citation type="journal article" date="2019" name="bioRxiv">
        <title>The Genome of the Zebra Mussel, Dreissena polymorpha: A Resource for Invasive Species Research.</title>
        <authorList>
            <person name="McCartney M.A."/>
            <person name="Auch B."/>
            <person name="Kono T."/>
            <person name="Mallez S."/>
            <person name="Zhang Y."/>
            <person name="Obille A."/>
            <person name="Becker A."/>
            <person name="Abrahante J.E."/>
            <person name="Garbe J."/>
            <person name="Badalamenti J.P."/>
            <person name="Herman A."/>
            <person name="Mangelson H."/>
            <person name="Liachko I."/>
            <person name="Sullivan S."/>
            <person name="Sone E.D."/>
            <person name="Koren S."/>
            <person name="Silverstein K.A.T."/>
            <person name="Beckman K.B."/>
            <person name="Gohl D.M."/>
        </authorList>
    </citation>
    <scope>NUCLEOTIDE SEQUENCE</scope>
    <source>
        <strain evidence="1">Duluth1</strain>
        <tissue evidence="1">Whole animal</tissue>
    </source>
</reference>